<feature type="compositionally biased region" description="Low complexity" evidence="1">
    <location>
        <begin position="692"/>
        <end position="706"/>
    </location>
</feature>
<feature type="compositionally biased region" description="Low complexity" evidence="1">
    <location>
        <begin position="323"/>
        <end position="342"/>
    </location>
</feature>
<protein>
    <submittedName>
        <fullName evidence="3">Uncharacterized protein</fullName>
    </submittedName>
</protein>
<dbReference type="EMBL" id="ML213507">
    <property type="protein sequence ID" value="TFK53651.1"/>
    <property type="molecule type" value="Genomic_DNA"/>
</dbReference>
<evidence type="ECO:0000256" key="1">
    <source>
        <dbReference type="SAM" id="MobiDB-lite"/>
    </source>
</evidence>
<feature type="compositionally biased region" description="Basic and acidic residues" evidence="1">
    <location>
        <begin position="309"/>
        <end position="320"/>
    </location>
</feature>
<feature type="compositionally biased region" description="Polar residues" evidence="1">
    <location>
        <begin position="623"/>
        <end position="639"/>
    </location>
</feature>
<gene>
    <name evidence="3" type="ORF">OE88DRAFT_1655866</name>
</gene>
<feature type="compositionally biased region" description="Basic and acidic residues" evidence="1">
    <location>
        <begin position="64"/>
        <end position="73"/>
    </location>
</feature>
<keyword evidence="2" id="KW-0732">Signal</keyword>
<sequence length="706" mass="71751">MRRHIYGIAALTWAATALAGPMSSASPTLHSSMSAVSPTPSCTDSESIICYSSPDNAIVYDRRDHTKPDRDAPHPGSPFDSPHQSHSKRAAVGAPTHAPTSSASSPSLLFPSHQGHSNMKEREAEASSASSTSSSSPSGATPSNLLGLNSAHTSHSKRSHDASSTRGTATGSSSGVGPSNILGLNSAHTSHSKRSHDASSTRGTATGSSSGVGPSNILDLNGAHTSHVKRSHDASSTRGTATGSSSGVGPSNILGLNDAHTSHSKRTYEASSARASSSSLPGPLEAFLDVGSGRRNHSQAQTTASPRPGKRENLQEDARPRPHQSSHSQRPPASSSSVPGAALTMAGDVVAEPSPRPTAAPRDVQKNDARSSSSTRSVSSGVPGIIAKRDDGRRNTDQRSSSSASAHRSPYSPSASPPAGIVPLASPTGASKRDVTAMLPSHHGQAPPDASQIRAAMQPSFSPPSVPMPTAKDKFEKAPSSSASPAPGGLLPLVKRGMVLPVPLAESSHTSSRHSSSMTVAAKRGAGGLPLQVGPKGSATPGSVMMADFASSSTSHSTTGASALPTPSLLIREPGISLSTSFSTHNSVPRSVALPISHNFSTHHLPTHTPVPRQVHNADYSHGNGTTPAQAQAQSTGSPATEKRGMRMAGSLPSTQNRAPYVQPGSKGGDADTGKRSEDTGMPASASDVSGKAKGAARGAAAAKGM</sequence>
<feature type="compositionally biased region" description="Basic and acidic residues" evidence="1">
    <location>
        <begin position="387"/>
        <end position="397"/>
    </location>
</feature>
<feature type="signal peptide" evidence="2">
    <location>
        <begin position="1"/>
        <end position="19"/>
    </location>
</feature>
<organism evidence="3 4">
    <name type="scientific">Heliocybe sulcata</name>
    <dbReference type="NCBI Taxonomy" id="5364"/>
    <lineage>
        <taxon>Eukaryota</taxon>
        <taxon>Fungi</taxon>
        <taxon>Dikarya</taxon>
        <taxon>Basidiomycota</taxon>
        <taxon>Agaricomycotina</taxon>
        <taxon>Agaricomycetes</taxon>
        <taxon>Gloeophyllales</taxon>
        <taxon>Gloeophyllaceae</taxon>
        <taxon>Heliocybe</taxon>
    </lineage>
</organism>
<feature type="compositionally biased region" description="Low complexity" evidence="1">
    <location>
        <begin position="270"/>
        <end position="279"/>
    </location>
</feature>
<feature type="compositionally biased region" description="Low complexity" evidence="1">
    <location>
        <begin position="370"/>
        <end position="380"/>
    </location>
</feature>
<accession>A0A5C3NJ70</accession>
<feature type="compositionally biased region" description="Low complexity" evidence="1">
    <location>
        <begin position="164"/>
        <end position="179"/>
    </location>
</feature>
<evidence type="ECO:0000313" key="3">
    <source>
        <dbReference type="EMBL" id="TFK53651.1"/>
    </source>
</evidence>
<feature type="compositionally biased region" description="Basic and acidic residues" evidence="1">
    <location>
        <begin position="669"/>
        <end position="679"/>
    </location>
</feature>
<feature type="region of interest" description="Disordered" evidence="1">
    <location>
        <begin position="64"/>
        <end position="428"/>
    </location>
</feature>
<name>A0A5C3NJ70_9AGAM</name>
<feature type="compositionally biased region" description="Low complexity" evidence="1">
    <location>
        <begin position="126"/>
        <end position="143"/>
    </location>
</feature>
<reference evidence="3 4" key="1">
    <citation type="journal article" date="2019" name="Nat. Ecol. Evol.">
        <title>Megaphylogeny resolves global patterns of mushroom evolution.</title>
        <authorList>
            <person name="Varga T."/>
            <person name="Krizsan K."/>
            <person name="Foldi C."/>
            <person name="Dima B."/>
            <person name="Sanchez-Garcia M."/>
            <person name="Sanchez-Ramirez S."/>
            <person name="Szollosi G.J."/>
            <person name="Szarkandi J.G."/>
            <person name="Papp V."/>
            <person name="Albert L."/>
            <person name="Andreopoulos W."/>
            <person name="Angelini C."/>
            <person name="Antonin V."/>
            <person name="Barry K.W."/>
            <person name="Bougher N.L."/>
            <person name="Buchanan P."/>
            <person name="Buyck B."/>
            <person name="Bense V."/>
            <person name="Catcheside P."/>
            <person name="Chovatia M."/>
            <person name="Cooper J."/>
            <person name="Damon W."/>
            <person name="Desjardin D."/>
            <person name="Finy P."/>
            <person name="Geml J."/>
            <person name="Haridas S."/>
            <person name="Hughes K."/>
            <person name="Justo A."/>
            <person name="Karasinski D."/>
            <person name="Kautmanova I."/>
            <person name="Kiss B."/>
            <person name="Kocsube S."/>
            <person name="Kotiranta H."/>
            <person name="LaButti K.M."/>
            <person name="Lechner B.E."/>
            <person name="Liimatainen K."/>
            <person name="Lipzen A."/>
            <person name="Lukacs Z."/>
            <person name="Mihaltcheva S."/>
            <person name="Morgado L.N."/>
            <person name="Niskanen T."/>
            <person name="Noordeloos M.E."/>
            <person name="Ohm R.A."/>
            <person name="Ortiz-Santana B."/>
            <person name="Ovrebo C."/>
            <person name="Racz N."/>
            <person name="Riley R."/>
            <person name="Savchenko A."/>
            <person name="Shiryaev A."/>
            <person name="Soop K."/>
            <person name="Spirin V."/>
            <person name="Szebenyi C."/>
            <person name="Tomsovsky M."/>
            <person name="Tulloss R.E."/>
            <person name="Uehling J."/>
            <person name="Grigoriev I.V."/>
            <person name="Vagvolgyi C."/>
            <person name="Papp T."/>
            <person name="Martin F.M."/>
            <person name="Miettinen O."/>
            <person name="Hibbett D.S."/>
            <person name="Nagy L.G."/>
        </authorList>
    </citation>
    <scope>NUCLEOTIDE SEQUENCE [LARGE SCALE GENOMIC DNA]</scope>
    <source>
        <strain evidence="3 4">OMC1185</strain>
    </source>
</reference>
<dbReference type="AlphaFoldDB" id="A0A5C3NJ70"/>
<feature type="region of interest" description="Disordered" evidence="1">
    <location>
        <begin position="604"/>
        <end position="706"/>
    </location>
</feature>
<dbReference type="OrthoDB" id="10670022at2759"/>
<evidence type="ECO:0000256" key="2">
    <source>
        <dbReference type="SAM" id="SignalP"/>
    </source>
</evidence>
<evidence type="ECO:0000313" key="4">
    <source>
        <dbReference type="Proteomes" id="UP000305948"/>
    </source>
</evidence>
<feature type="compositionally biased region" description="Low complexity" evidence="1">
    <location>
        <begin position="95"/>
        <end position="113"/>
    </location>
</feature>
<feature type="chain" id="PRO_5023068991" evidence="2">
    <location>
        <begin position="20"/>
        <end position="706"/>
    </location>
</feature>
<feature type="compositionally biased region" description="Low complexity" evidence="1">
    <location>
        <begin position="200"/>
        <end position="215"/>
    </location>
</feature>
<feature type="compositionally biased region" description="Low complexity" evidence="1">
    <location>
        <begin position="236"/>
        <end position="251"/>
    </location>
</feature>
<feature type="compositionally biased region" description="Low complexity" evidence="1">
    <location>
        <begin position="478"/>
        <end position="489"/>
    </location>
</feature>
<feature type="compositionally biased region" description="Low complexity" evidence="1">
    <location>
        <begin position="400"/>
        <end position="419"/>
    </location>
</feature>
<keyword evidence="4" id="KW-1185">Reference proteome</keyword>
<feature type="region of interest" description="Disordered" evidence="1">
    <location>
        <begin position="458"/>
        <end position="489"/>
    </location>
</feature>
<dbReference type="Proteomes" id="UP000305948">
    <property type="component" value="Unassembled WGS sequence"/>
</dbReference>
<proteinExistence type="predicted"/>
<feature type="compositionally biased region" description="Polar residues" evidence="1">
    <location>
        <begin position="144"/>
        <end position="153"/>
    </location>
</feature>